<dbReference type="GO" id="GO:0005164">
    <property type="term" value="F:tumor necrosis factor receptor binding"/>
    <property type="evidence" value="ECO:0007669"/>
    <property type="project" value="InterPro"/>
</dbReference>
<dbReference type="PROSITE" id="PS00251">
    <property type="entry name" value="THD_1"/>
    <property type="match status" value="1"/>
</dbReference>
<evidence type="ECO:0000256" key="2">
    <source>
        <dbReference type="SAM" id="Phobius"/>
    </source>
</evidence>
<keyword evidence="2" id="KW-1133">Transmembrane helix</keyword>
<dbReference type="GO" id="GO:0016020">
    <property type="term" value="C:membrane"/>
    <property type="evidence" value="ECO:0007669"/>
    <property type="project" value="InterPro"/>
</dbReference>
<dbReference type="InterPro" id="IPR021184">
    <property type="entry name" value="TNF_CS"/>
</dbReference>
<evidence type="ECO:0000256" key="1">
    <source>
        <dbReference type="ARBA" id="ARBA00008670"/>
    </source>
</evidence>
<evidence type="ECO:0000313" key="5">
    <source>
        <dbReference type="Proteomes" id="UP000694701"/>
    </source>
</evidence>
<keyword evidence="2" id="KW-0812">Transmembrane</keyword>
<reference evidence="4" key="1">
    <citation type="submission" date="2025-08" db="UniProtKB">
        <authorList>
            <consortium name="Ensembl"/>
        </authorList>
    </citation>
    <scope>IDENTIFICATION</scope>
</reference>
<proteinExistence type="inferred from homology"/>
<dbReference type="GO" id="GO:0006955">
    <property type="term" value="P:immune response"/>
    <property type="evidence" value="ECO:0007669"/>
    <property type="project" value="InterPro"/>
</dbReference>
<evidence type="ECO:0000259" key="3">
    <source>
        <dbReference type="Pfam" id="PF00229"/>
    </source>
</evidence>
<dbReference type="InterPro" id="IPR008983">
    <property type="entry name" value="Tumour_necrosis_fac-like_dom"/>
</dbReference>
<organism evidence="4 5">
    <name type="scientific">Cyprinus carpio</name>
    <name type="common">Common carp</name>
    <dbReference type="NCBI Taxonomy" id="7962"/>
    <lineage>
        <taxon>Eukaryota</taxon>
        <taxon>Metazoa</taxon>
        <taxon>Chordata</taxon>
        <taxon>Craniata</taxon>
        <taxon>Vertebrata</taxon>
        <taxon>Euteleostomi</taxon>
        <taxon>Actinopterygii</taxon>
        <taxon>Neopterygii</taxon>
        <taxon>Teleostei</taxon>
        <taxon>Ostariophysi</taxon>
        <taxon>Cypriniformes</taxon>
        <taxon>Cyprinidae</taxon>
        <taxon>Cyprininae</taxon>
        <taxon>Cyprinus</taxon>
    </lineage>
</organism>
<dbReference type="Ensembl" id="ENSCCRT00020102995.1">
    <property type="protein sequence ID" value="ENSCCRP00020094255.1"/>
    <property type="gene ID" value="ENSCCRG00020043141.1"/>
</dbReference>
<dbReference type="InterPro" id="IPR006052">
    <property type="entry name" value="TNF_dom"/>
</dbReference>
<dbReference type="Pfam" id="PF00229">
    <property type="entry name" value="TNF"/>
    <property type="match status" value="1"/>
</dbReference>
<protein>
    <submittedName>
        <fullName evidence="4">Lymphotoxin alpha (TNF superfamily, member 1)</fullName>
    </submittedName>
</protein>
<accession>A0A8C2JHA9</accession>
<feature type="domain" description="THD" evidence="3">
    <location>
        <begin position="115"/>
        <end position="212"/>
    </location>
</feature>
<dbReference type="SUPFAM" id="SSF49842">
    <property type="entry name" value="TNF-like"/>
    <property type="match status" value="1"/>
</dbReference>
<dbReference type="Proteomes" id="UP000694701">
    <property type="component" value="Unplaced"/>
</dbReference>
<name>A0A8C2JHA9_CYPCA</name>
<feature type="transmembrane region" description="Helical" evidence="2">
    <location>
        <begin position="12"/>
        <end position="31"/>
    </location>
</feature>
<evidence type="ECO:0000313" key="4">
    <source>
        <dbReference type="Ensembl" id="ENSCCRP00020094255.1"/>
    </source>
</evidence>
<comment type="similarity">
    <text evidence="1">Belongs to the tumor necrosis factor family.</text>
</comment>
<dbReference type="AlphaFoldDB" id="A0A8C2JHA9"/>
<keyword evidence="2" id="KW-0472">Membrane</keyword>
<feature type="transmembrane region" description="Helical" evidence="2">
    <location>
        <begin position="37"/>
        <end position="60"/>
    </location>
</feature>
<dbReference type="Gene3D" id="2.60.120.40">
    <property type="match status" value="1"/>
</dbReference>
<sequence>MLVLSTYCKHISLVSQCICFLFLSLLVTEMTSSSHPWFRLLIGWCCLMSSALLIMTVYLANLHKTSSKTGEEQSKDINRKTEQQIDFRHGPSFSDYIRLIRDKEKTWICSKPCESSFVSLENSTVVVTVNGLYYFHAQVYFKQITQTNEMPTVTLIKNKGPGTELRKLSEVKRNGPGSLTMICLVKLNKGDSISLNINHINGLSGEDYDTFLEIILFNK</sequence>